<comment type="caution">
    <text evidence="2">The sequence shown here is derived from an EMBL/GenBank/DDBJ whole genome shotgun (WGS) entry which is preliminary data.</text>
</comment>
<evidence type="ECO:0000313" key="2">
    <source>
        <dbReference type="EMBL" id="MCE2055108.1"/>
    </source>
</evidence>
<dbReference type="EMBL" id="JACEIK010006118">
    <property type="protein sequence ID" value="MCE2055108.1"/>
    <property type="molecule type" value="Genomic_DNA"/>
</dbReference>
<organism evidence="2 3">
    <name type="scientific">Datura stramonium</name>
    <name type="common">Jimsonweed</name>
    <name type="synonym">Common thornapple</name>
    <dbReference type="NCBI Taxonomy" id="4076"/>
    <lineage>
        <taxon>Eukaryota</taxon>
        <taxon>Viridiplantae</taxon>
        <taxon>Streptophyta</taxon>
        <taxon>Embryophyta</taxon>
        <taxon>Tracheophyta</taxon>
        <taxon>Spermatophyta</taxon>
        <taxon>Magnoliopsida</taxon>
        <taxon>eudicotyledons</taxon>
        <taxon>Gunneridae</taxon>
        <taxon>Pentapetalae</taxon>
        <taxon>asterids</taxon>
        <taxon>lamiids</taxon>
        <taxon>Solanales</taxon>
        <taxon>Solanaceae</taxon>
        <taxon>Solanoideae</taxon>
        <taxon>Datureae</taxon>
        <taxon>Datura</taxon>
    </lineage>
</organism>
<name>A0ABS8W0W9_DATST</name>
<keyword evidence="3" id="KW-1185">Reference proteome</keyword>
<reference evidence="2 3" key="1">
    <citation type="journal article" date="2021" name="BMC Genomics">
        <title>Datura genome reveals duplications of psychoactive alkaloid biosynthetic genes and high mutation rate following tissue culture.</title>
        <authorList>
            <person name="Rajewski A."/>
            <person name="Carter-House D."/>
            <person name="Stajich J."/>
            <person name="Litt A."/>
        </authorList>
    </citation>
    <scope>NUCLEOTIDE SEQUENCE [LARGE SCALE GENOMIC DNA]</scope>
    <source>
        <strain evidence="2">AR-01</strain>
    </source>
</reference>
<sequence length="139" mass="14456">MVLLDISIGMALTRTESSTGSLLIELLEGAFFQGAGIDLDLGLLLNIAARFPLSLRSSSYSPNSFAALSLSPDSTAVFSLLSDPSAKLSSSSGSSALLSPSYTSSAGGSSLLDSVLLAPSSDWEVEKWPLLLSVPWLFP</sequence>
<proteinExistence type="predicted"/>
<evidence type="ECO:0000313" key="3">
    <source>
        <dbReference type="Proteomes" id="UP000823775"/>
    </source>
</evidence>
<gene>
    <name evidence="2" type="ORF">HAX54_041993</name>
</gene>
<evidence type="ECO:0000256" key="1">
    <source>
        <dbReference type="SAM" id="MobiDB-lite"/>
    </source>
</evidence>
<accession>A0ABS8W0W9</accession>
<protein>
    <submittedName>
        <fullName evidence="2">Uncharacterized protein</fullName>
    </submittedName>
</protein>
<feature type="region of interest" description="Disordered" evidence="1">
    <location>
        <begin position="84"/>
        <end position="105"/>
    </location>
</feature>
<dbReference type="Proteomes" id="UP000823775">
    <property type="component" value="Unassembled WGS sequence"/>
</dbReference>